<dbReference type="GO" id="GO:0009279">
    <property type="term" value="C:cell outer membrane"/>
    <property type="evidence" value="ECO:0007669"/>
    <property type="project" value="UniProtKB-SubCell"/>
</dbReference>
<organism evidence="11 12">
    <name type="scientific">Williamwhitmania taraxaci</name>
    <dbReference type="NCBI Taxonomy" id="1640674"/>
    <lineage>
        <taxon>Bacteria</taxon>
        <taxon>Pseudomonadati</taxon>
        <taxon>Bacteroidota</taxon>
        <taxon>Bacteroidia</taxon>
        <taxon>Bacteroidales</taxon>
        <taxon>Williamwhitmaniaceae</taxon>
        <taxon>Williamwhitmania</taxon>
    </lineage>
</organism>
<dbReference type="PROSITE" id="PS52016">
    <property type="entry name" value="TONB_DEPENDENT_REC_3"/>
    <property type="match status" value="1"/>
</dbReference>
<evidence type="ECO:0000313" key="12">
    <source>
        <dbReference type="Proteomes" id="UP000199452"/>
    </source>
</evidence>
<evidence type="ECO:0000256" key="4">
    <source>
        <dbReference type="ARBA" id="ARBA00022692"/>
    </source>
</evidence>
<evidence type="ECO:0000259" key="10">
    <source>
        <dbReference type="Pfam" id="PF07715"/>
    </source>
</evidence>
<protein>
    <submittedName>
        <fullName evidence="11">TonB-dependent Receptor Plug Domain</fullName>
    </submittedName>
</protein>
<feature type="domain" description="TonB-dependent receptor plug" evidence="10">
    <location>
        <begin position="149"/>
        <end position="228"/>
    </location>
</feature>
<name>A0A1G6H253_9BACT</name>
<dbReference type="Gene3D" id="2.60.40.1120">
    <property type="entry name" value="Carboxypeptidase-like, regulatory domain"/>
    <property type="match status" value="1"/>
</dbReference>
<evidence type="ECO:0000256" key="8">
    <source>
        <dbReference type="PROSITE-ProRule" id="PRU01360"/>
    </source>
</evidence>
<evidence type="ECO:0000256" key="2">
    <source>
        <dbReference type="ARBA" id="ARBA00022448"/>
    </source>
</evidence>
<keyword evidence="5 9" id="KW-0732">Signal</keyword>
<keyword evidence="11" id="KW-0675">Receptor</keyword>
<dbReference type="Gene3D" id="2.170.130.10">
    <property type="entry name" value="TonB-dependent receptor, plug domain"/>
    <property type="match status" value="1"/>
</dbReference>
<dbReference type="Proteomes" id="UP000199452">
    <property type="component" value="Unassembled WGS sequence"/>
</dbReference>
<dbReference type="InterPro" id="IPR036942">
    <property type="entry name" value="Beta-barrel_TonB_sf"/>
</dbReference>
<dbReference type="InterPro" id="IPR037066">
    <property type="entry name" value="Plug_dom_sf"/>
</dbReference>
<keyword evidence="7 8" id="KW-0998">Cell outer membrane</keyword>
<evidence type="ECO:0000313" key="11">
    <source>
        <dbReference type="EMBL" id="SDB88244.1"/>
    </source>
</evidence>
<feature type="chain" id="PRO_5011689223" evidence="9">
    <location>
        <begin position="23"/>
        <end position="785"/>
    </location>
</feature>
<gene>
    <name evidence="11" type="ORF">SAMN05216323_100618</name>
</gene>
<feature type="signal peptide" evidence="9">
    <location>
        <begin position="1"/>
        <end position="22"/>
    </location>
</feature>
<dbReference type="STRING" id="1640674.SAMN05216323_100618"/>
<accession>A0A1G6H253</accession>
<dbReference type="SUPFAM" id="SSF49464">
    <property type="entry name" value="Carboxypeptidase regulatory domain-like"/>
    <property type="match status" value="1"/>
</dbReference>
<dbReference type="Gene3D" id="2.40.170.20">
    <property type="entry name" value="TonB-dependent receptor, beta-barrel domain"/>
    <property type="match status" value="1"/>
</dbReference>
<keyword evidence="6 8" id="KW-0472">Membrane</keyword>
<evidence type="ECO:0000256" key="6">
    <source>
        <dbReference type="ARBA" id="ARBA00023136"/>
    </source>
</evidence>
<dbReference type="Pfam" id="PF13715">
    <property type="entry name" value="CarbopepD_reg_2"/>
    <property type="match status" value="1"/>
</dbReference>
<evidence type="ECO:0000256" key="1">
    <source>
        <dbReference type="ARBA" id="ARBA00004571"/>
    </source>
</evidence>
<dbReference type="SUPFAM" id="SSF56935">
    <property type="entry name" value="Porins"/>
    <property type="match status" value="1"/>
</dbReference>
<dbReference type="InterPro" id="IPR008969">
    <property type="entry name" value="CarboxyPept-like_regulatory"/>
</dbReference>
<dbReference type="AlphaFoldDB" id="A0A1G6H253"/>
<evidence type="ECO:0000256" key="3">
    <source>
        <dbReference type="ARBA" id="ARBA00022452"/>
    </source>
</evidence>
<dbReference type="GO" id="GO:0015344">
    <property type="term" value="F:siderophore uptake transmembrane transporter activity"/>
    <property type="evidence" value="ECO:0007669"/>
    <property type="project" value="TreeGrafter"/>
</dbReference>
<keyword evidence="12" id="KW-1185">Reference proteome</keyword>
<dbReference type="InterPro" id="IPR012910">
    <property type="entry name" value="Plug_dom"/>
</dbReference>
<dbReference type="Pfam" id="PF07715">
    <property type="entry name" value="Plug"/>
    <property type="match status" value="1"/>
</dbReference>
<comment type="similarity">
    <text evidence="8">Belongs to the TonB-dependent receptor family.</text>
</comment>
<evidence type="ECO:0000256" key="7">
    <source>
        <dbReference type="ARBA" id="ARBA00023237"/>
    </source>
</evidence>
<keyword evidence="4 8" id="KW-0812">Transmembrane</keyword>
<evidence type="ECO:0000256" key="5">
    <source>
        <dbReference type="ARBA" id="ARBA00022729"/>
    </source>
</evidence>
<dbReference type="OrthoDB" id="9803050at2"/>
<dbReference type="GO" id="GO:0044718">
    <property type="term" value="P:siderophore transmembrane transport"/>
    <property type="evidence" value="ECO:0007669"/>
    <property type="project" value="TreeGrafter"/>
</dbReference>
<dbReference type="PANTHER" id="PTHR30069">
    <property type="entry name" value="TONB-DEPENDENT OUTER MEMBRANE RECEPTOR"/>
    <property type="match status" value="1"/>
</dbReference>
<dbReference type="EMBL" id="FMYP01000006">
    <property type="protein sequence ID" value="SDB88244.1"/>
    <property type="molecule type" value="Genomic_DNA"/>
</dbReference>
<keyword evidence="2 8" id="KW-0813">Transport</keyword>
<keyword evidence="3 8" id="KW-1134">Transmembrane beta strand</keyword>
<reference evidence="11 12" key="1">
    <citation type="submission" date="2016-09" db="EMBL/GenBank/DDBJ databases">
        <authorList>
            <person name="Capua I."/>
            <person name="De Benedictis P."/>
            <person name="Joannis T."/>
            <person name="Lombin L.H."/>
            <person name="Cattoli G."/>
        </authorList>
    </citation>
    <scope>NUCLEOTIDE SEQUENCE [LARGE SCALE GENOMIC DNA]</scope>
    <source>
        <strain evidence="11 12">A7P-90m</strain>
    </source>
</reference>
<dbReference type="InterPro" id="IPR039426">
    <property type="entry name" value="TonB-dep_rcpt-like"/>
</dbReference>
<comment type="subcellular location">
    <subcellularLocation>
        <location evidence="1 8">Cell outer membrane</location>
        <topology evidence="1 8">Multi-pass membrane protein</topology>
    </subcellularLocation>
</comment>
<sequence>MFRKTFLLLIFLWSCALGYAIADPTTTTPGGKPTISGYIKDAASGEALIGATVFVKESKAGAASNVYGYYSVSTSPGNYTLVFSYVGYISKEVSVVVSSSLKMNMELTAESTELKEVIVKGDRPNANVSRPEMSVAKLEMKSIKQIPALMGEVDIIKAIQMLPGVQSTSEGSSGFSVRGGSADQNQILLDEAVVFNASHLMGFFSVFNNDAIKDVRLYKGDIPAMYGGKLSSILDVRMKDGNSKKFSGIVGIGIISSRLTLEGPIIKDKTSFIVSGRRTYADMFLPLATDPDIRKNKLYFYDFNLKVNHTFNDNNRLYISGYFGQDVFKGKFASFGFGNQTLTARWNHLFSSKLFLNTSLIYSRYSYELGTEEGKPNSFKWQSDLKNYSTKLDFTYYLNNSNTIKFGAITSYQFFDPATAKGVGSESLFGEYKVPRNFGLEHAIYASNEQVVNYWLTLKYGIRLSAYQRLGAATIQNYDANYNKIGETQYATGKVVKTFFNWEPRLGAQFMINDNNSIKASYSRTVQYLHLASNSNAGTPLDVWFPSGPNVKPQVADQYATGFFRNFFDNVVETSFEVYYKDMRNVVDFKDYADLFLNKEMEGQVRVGKSYSYGAEAMVRVNGDKLSGWVSYTYSKTRRKINGVNNEQWFPAFYDKPHNVNVVLSYDISPRIVFGANWIYATGAPITVPVGRIVVENDIVPVYSARNAYRMPDYHRLDVSLTIKSKKKVNRKWEGELNVSVYNVYGRKNPWAINFVTDKLNPNVTYAEKTYLFTYLPSITYNFKF</sequence>
<dbReference type="PANTHER" id="PTHR30069:SF29">
    <property type="entry name" value="HEMOGLOBIN AND HEMOGLOBIN-HAPTOGLOBIN-BINDING PROTEIN 1-RELATED"/>
    <property type="match status" value="1"/>
</dbReference>
<proteinExistence type="inferred from homology"/>
<evidence type="ECO:0000256" key="9">
    <source>
        <dbReference type="SAM" id="SignalP"/>
    </source>
</evidence>